<evidence type="ECO:0000256" key="1">
    <source>
        <dbReference type="ARBA" id="ARBA00022679"/>
    </source>
</evidence>
<gene>
    <name evidence="6" type="ORF">EV386_0299</name>
</gene>
<keyword evidence="3" id="KW-0067">ATP-binding</keyword>
<reference evidence="6 7" key="1">
    <citation type="submission" date="2019-02" db="EMBL/GenBank/DDBJ databases">
        <title>Sequencing the genomes of 1000 actinobacteria strains.</title>
        <authorList>
            <person name="Klenk H.-P."/>
        </authorList>
    </citation>
    <scope>NUCLEOTIDE SEQUENCE [LARGE SCALE GENOMIC DNA]</scope>
    <source>
        <strain evidence="6 7">DSM 16932</strain>
    </source>
</reference>
<evidence type="ECO:0000313" key="6">
    <source>
        <dbReference type="EMBL" id="RZS60058.1"/>
    </source>
</evidence>
<dbReference type="GO" id="GO:0016740">
    <property type="term" value="F:transferase activity"/>
    <property type="evidence" value="ECO:0007669"/>
    <property type="project" value="UniProtKB-KW"/>
</dbReference>
<dbReference type="Gene3D" id="1.20.1200.10">
    <property type="entry name" value="Cobalamin adenosyltransferase-like"/>
    <property type="match status" value="1"/>
</dbReference>
<dbReference type="EMBL" id="SGWX01000001">
    <property type="protein sequence ID" value="RZS60058.1"/>
    <property type="molecule type" value="Genomic_DNA"/>
</dbReference>
<evidence type="ECO:0000256" key="3">
    <source>
        <dbReference type="ARBA" id="ARBA00022840"/>
    </source>
</evidence>
<proteinExistence type="predicted"/>
<dbReference type="InterPro" id="IPR016030">
    <property type="entry name" value="CblAdoTrfase-like"/>
</dbReference>
<dbReference type="Pfam" id="PF01923">
    <property type="entry name" value="Cob_adeno_trans"/>
    <property type="match status" value="1"/>
</dbReference>
<name>A0A4Q7M121_9MICO</name>
<feature type="domain" description="Cobalamin adenosyltransferase-like" evidence="5">
    <location>
        <begin position="110"/>
        <end position="263"/>
    </location>
</feature>
<keyword evidence="2" id="KW-0547">Nucleotide-binding</keyword>
<comment type="caution">
    <text evidence="6">The sequence shown here is derived from an EMBL/GenBank/DDBJ whole genome shotgun (WGS) entry which is preliminary data.</text>
</comment>
<evidence type="ECO:0000256" key="4">
    <source>
        <dbReference type="SAM" id="MobiDB-lite"/>
    </source>
</evidence>
<keyword evidence="7" id="KW-1185">Reference proteome</keyword>
<evidence type="ECO:0000259" key="5">
    <source>
        <dbReference type="Pfam" id="PF01923"/>
    </source>
</evidence>
<dbReference type="RefSeq" id="WP_165399804.1">
    <property type="nucleotide sequence ID" value="NZ_SGWX01000001.1"/>
</dbReference>
<accession>A0A4Q7M121</accession>
<keyword evidence="1 6" id="KW-0808">Transferase</keyword>
<dbReference type="AlphaFoldDB" id="A0A4Q7M121"/>
<dbReference type="InterPro" id="IPR036451">
    <property type="entry name" value="CblAdoTrfase-like_sf"/>
</dbReference>
<organism evidence="6 7">
    <name type="scientific">Xylanimonas ulmi</name>
    <dbReference type="NCBI Taxonomy" id="228973"/>
    <lineage>
        <taxon>Bacteria</taxon>
        <taxon>Bacillati</taxon>
        <taxon>Actinomycetota</taxon>
        <taxon>Actinomycetes</taxon>
        <taxon>Micrococcales</taxon>
        <taxon>Promicromonosporaceae</taxon>
        <taxon>Xylanimonas</taxon>
    </lineage>
</organism>
<sequence>MILTEADLRDRLRRPVAGAVVAVPPGVRLTPAAADFVAQWKLELTQEPADMTRQTPATPTPPQGGGQATQPAAPARPDWDADASFPVDRDATPLCTQCGCAVTAKPAWLTQLNHNHYVAKTHPRIVLRGQLDTLGAQLLAAAAEALAAGQQEAGANLATLAAYCRELLSAEYNERPAGELVMAGWDDERIHRATHDPVTEVGVPHMTLTERSAPLQHHVNLARARSREVEVTAAGVFPSPHHPYGASVCQGLNRLSSACYLVQLLLARGGVT</sequence>
<evidence type="ECO:0000313" key="7">
    <source>
        <dbReference type="Proteomes" id="UP000293852"/>
    </source>
</evidence>
<evidence type="ECO:0000256" key="2">
    <source>
        <dbReference type="ARBA" id="ARBA00022741"/>
    </source>
</evidence>
<dbReference type="Proteomes" id="UP000293852">
    <property type="component" value="Unassembled WGS sequence"/>
</dbReference>
<dbReference type="GO" id="GO:0005524">
    <property type="term" value="F:ATP binding"/>
    <property type="evidence" value="ECO:0007669"/>
    <property type="project" value="UniProtKB-KW"/>
</dbReference>
<protein>
    <submittedName>
        <fullName evidence="6">Ethanolamine utilization cobalamin adenosyltransferase</fullName>
    </submittedName>
</protein>
<feature type="region of interest" description="Disordered" evidence="4">
    <location>
        <begin position="47"/>
        <end position="79"/>
    </location>
</feature>